<comment type="cofactor">
    <cofactor evidence="14 17">
        <name>heme b</name>
        <dbReference type="ChEBI" id="CHEBI:60344"/>
    </cofactor>
    <text evidence="14 17">Binds 1 heme b (iron(II)-protoporphyrin IX) group per subunit.</text>
</comment>
<evidence type="ECO:0000256" key="17">
    <source>
        <dbReference type="RuleBase" id="RU362060"/>
    </source>
</evidence>
<evidence type="ECO:0000313" key="20">
    <source>
        <dbReference type="EMBL" id="URE37450.1"/>
    </source>
</evidence>
<dbReference type="EC" id="1.11.1.7" evidence="17"/>
<comment type="function">
    <text evidence="17">Removal of H(2)O(2), oxidation of toxic reductants, biosynthesis and degradation of lignin, suberization, auxin catabolism, response to environmental stresses such as wounding, pathogen attack and oxidative stress.</text>
</comment>
<feature type="active site" description="Proton acceptor" evidence="12">
    <location>
        <position position="80"/>
    </location>
</feature>
<dbReference type="InterPro" id="IPR033905">
    <property type="entry name" value="Secretory_peroxidase"/>
</dbReference>
<dbReference type="Proteomes" id="UP001055439">
    <property type="component" value="Chromosome 8"/>
</dbReference>
<reference evidence="20" key="1">
    <citation type="submission" date="2022-05" db="EMBL/GenBank/DDBJ databases">
        <title>The Musa troglodytarum L. genome provides insights into the mechanism of non-climacteric behaviour and enrichment of carotenoids.</title>
        <authorList>
            <person name="Wang J."/>
        </authorList>
    </citation>
    <scope>NUCLEOTIDE SEQUENCE</scope>
    <source>
        <tissue evidence="20">Leaf</tissue>
    </source>
</reference>
<dbReference type="Pfam" id="PF00141">
    <property type="entry name" value="peroxidase"/>
    <property type="match status" value="1"/>
</dbReference>
<dbReference type="AlphaFoldDB" id="A0A9E7HQ71"/>
<feature type="disulfide bond" evidence="16">
    <location>
        <begin position="49"/>
        <end position="114"/>
    </location>
</feature>
<evidence type="ECO:0000256" key="18">
    <source>
        <dbReference type="SAM" id="Phobius"/>
    </source>
</evidence>
<keyword evidence="6 14" id="KW-0106">Calcium</keyword>
<dbReference type="PANTHER" id="PTHR31517">
    <property type="match status" value="1"/>
</dbReference>
<feature type="binding site" evidence="14">
    <location>
        <position position="81"/>
    </location>
    <ligand>
        <name>Ca(2+)</name>
        <dbReference type="ChEBI" id="CHEBI:29108"/>
        <label>1</label>
    </ligand>
</feature>
<keyword evidence="4 17" id="KW-0349">Heme</keyword>
<dbReference type="InterPro" id="IPR019793">
    <property type="entry name" value="Peroxidases_heam-ligand_BS"/>
</dbReference>
<evidence type="ECO:0000256" key="15">
    <source>
        <dbReference type="PIRSR" id="PIRSR600823-4"/>
    </source>
</evidence>
<comment type="similarity">
    <text evidence="2">Belongs to the peroxidase family. Ascorbate peroxidase subfamily.</text>
</comment>
<dbReference type="GO" id="GO:0005576">
    <property type="term" value="C:extracellular region"/>
    <property type="evidence" value="ECO:0007669"/>
    <property type="project" value="UniProtKB-SubCell"/>
</dbReference>
<keyword evidence="7 17" id="KW-0560">Oxidoreductase</keyword>
<dbReference type="PANTHER" id="PTHR31517:SF17">
    <property type="entry name" value="PEROXIDASE 6"/>
    <property type="match status" value="1"/>
</dbReference>
<dbReference type="EMBL" id="CP097510">
    <property type="protein sequence ID" value="URE37450.1"/>
    <property type="molecule type" value="Genomic_DNA"/>
</dbReference>
<keyword evidence="18" id="KW-0472">Membrane</keyword>
<feature type="transmembrane region" description="Helical" evidence="18">
    <location>
        <begin position="12"/>
        <end position="33"/>
    </location>
</feature>
<feature type="binding site" description="axial binding residue" evidence="14">
    <location>
        <position position="192"/>
    </location>
    <ligand>
        <name>heme b</name>
        <dbReference type="ChEBI" id="CHEBI:60344"/>
    </ligand>
    <ligandPart>
        <name>Fe</name>
        <dbReference type="ChEBI" id="CHEBI:18248"/>
    </ligandPart>
</feature>
<dbReference type="PRINTS" id="PR00461">
    <property type="entry name" value="PLPEROXIDASE"/>
</dbReference>
<feature type="binding site" evidence="14">
    <location>
        <position position="242"/>
    </location>
    <ligand>
        <name>Ca(2+)</name>
        <dbReference type="ChEBI" id="CHEBI:29108"/>
        <label>2</label>
    </ligand>
</feature>
<gene>
    <name evidence="20" type="ORF">MUK42_16526</name>
</gene>
<dbReference type="SUPFAM" id="SSF48113">
    <property type="entry name" value="Heme-dependent peroxidases"/>
    <property type="match status" value="1"/>
</dbReference>
<evidence type="ECO:0000256" key="9">
    <source>
        <dbReference type="ARBA" id="ARBA00023157"/>
    </source>
</evidence>
<feature type="non-terminal residue" evidence="20">
    <location>
        <position position="1"/>
    </location>
</feature>
<protein>
    <recommendedName>
        <fullName evidence="17">Peroxidase</fullName>
        <ecNumber evidence="17">1.11.1.7</ecNumber>
    </recommendedName>
</protein>
<evidence type="ECO:0000256" key="3">
    <source>
        <dbReference type="ARBA" id="ARBA00022559"/>
    </source>
</evidence>
<keyword evidence="8 14" id="KW-0408">Iron</keyword>
<accession>A0A9E7HQ71</accession>
<proteinExistence type="inferred from homology"/>
<evidence type="ECO:0000256" key="5">
    <source>
        <dbReference type="ARBA" id="ARBA00022723"/>
    </source>
</evidence>
<comment type="subcellular location">
    <subcellularLocation>
        <location evidence="17">Secreted</location>
    </subcellularLocation>
</comment>
<evidence type="ECO:0000256" key="13">
    <source>
        <dbReference type="PIRSR" id="PIRSR600823-2"/>
    </source>
</evidence>
<evidence type="ECO:0000256" key="2">
    <source>
        <dbReference type="ARBA" id="ARBA00006873"/>
    </source>
</evidence>
<keyword evidence="17" id="KW-0964">Secreted</keyword>
<feature type="site" description="Transition state stabilizer" evidence="15">
    <location>
        <position position="76"/>
    </location>
</feature>
<dbReference type="PRINTS" id="PR00458">
    <property type="entry name" value="PEROXIDASE"/>
</dbReference>
<dbReference type="InterPro" id="IPR000823">
    <property type="entry name" value="Peroxidase_pln"/>
</dbReference>
<feature type="binding site" evidence="13">
    <location>
        <position position="162"/>
    </location>
    <ligand>
        <name>substrate</name>
    </ligand>
</feature>
<evidence type="ECO:0000256" key="6">
    <source>
        <dbReference type="ARBA" id="ARBA00022837"/>
    </source>
</evidence>
<evidence type="ECO:0000256" key="10">
    <source>
        <dbReference type="ARBA" id="ARBA00023283"/>
    </source>
</evidence>
<keyword evidence="5 14" id="KW-0479">Metal-binding</keyword>
<dbReference type="Gene3D" id="1.10.420.10">
    <property type="entry name" value="Peroxidase, domain 2"/>
    <property type="match status" value="1"/>
</dbReference>
<evidence type="ECO:0000256" key="14">
    <source>
        <dbReference type="PIRSR" id="PIRSR600823-3"/>
    </source>
</evidence>
<dbReference type="GO" id="GO:0042744">
    <property type="term" value="P:hydrogen peroxide catabolic process"/>
    <property type="evidence" value="ECO:0007669"/>
    <property type="project" value="UniProtKB-KW"/>
</dbReference>
<feature type="disulfide bond" evidence="16">
    <location>
        <begin position="199"/>
        <end position="225"/>
    </location>
</feature>
<keyword evidence="9 16" id="KW-1015">Disulfide bond</keyword>
<comment type="cofactor">
    <cofactor evidence="14 17">
        <name>Ca(2+)</name>
        <dbReference type="ChEBI" id="CHEBI:29108"/>
    </cofactor>
    <text evidence="14 17">Binds 2 calcium ions per subunit.</text>
</comment>
<evidence type="ECO:0000256" key="16">
    <source>
        <dbReference type="PIRSR" id="PIRSR600823-5"/>
    </source>
</evidence>
<feature type="binding site" evidence="14">
    <location>
        <position position="88"/>
    </location>
    <ligand>
        <name>Ca(2+)</name>
        <dbReference type="ChEBI" id="CHEBI:29108"/>
        <label>1</label>
    </ligand>
</feature>
<evidence type="ECO:0000256" key="12">
    <source>
        <dbReference type="PIRSR" id="PIRSR600823-1"/>
    </source>
</evidence>
<dbReference type="OrthoDB" id="2113341at2759"/>
<dbReference type="InterPro" id="IPR002016">
    <property type="entry name" value="Haem_peroxidase"/>
</dbReference>
<feature type="binding site" evidence="14">
    <location>
        <position position="247"/>
    </location>
    <ligand>
        <name>Ca(2+)</name>
        <dbReference type="ChEBI" id="CHEBI:29108"/>
        <label>2</label>
    </ligand>
</feature>
<evidence type="ECO:0000256" key="8">
    <source>
        <dbReference type="ARBA" id="ARBA00023004"/>
    </source>
</evidence>
<evidence type="ECO:0000256" key="4">
    <source>
        <dbReference type="ARBA" id="ARBA00022617"/>
    </source>
</evidence>
<keyword evidence="11 17" id="KW-0376">Hydrogen peroxide</keyword>
<dbReference type="PROSITE" id="PS00436">
    <property type="entry name" value="PEROXIDASE_2"/>
    <property type="match status" value="1"/>
</dbReference>
<dbReference type="GO" id="GO:0006979">
    <property type="term" value="P:response to oxidative stress"/>
    <property type="evidence" value="ECO:0007669"/>
    <property type="project" value="UniProtKB-UniRule"/>
</dbReference>
<feature type="disulfide bond" evidence="16">
    <location>
        <begin position="120"/>
        <end position="315"/>
    </location>
</feature>
<keyword evidence="10" id="KW-0873">Pyrrolidone carboxylic acid</keyword>
<feature type="binding site" evidence="14">
    <location>
        <position position="84"/>
    </location>
    <ligand>
        <name>Ca(2+)</name>
        <dbReference type="ChEBI" id="CHEBI:29108"/>
        <label>1</label>
    </ligand>
</feature>
<comment type="similarity">
    <text evidence="17">Belongs to the peroxidase family. Classical plant (class III) peroxidase subfamily.</text>
</comment>
<dbReference type="Gene3D" id="1.10.520.10">
    <property type="match status" value="1"/>
</dbReference>
<feature type="binding site" evidence="14">
    <location>
        <position position="86"/>
    </location>
    <ligand>
        <name>Ca(2+)</name>
        <dbReference type="ChEBI" id="CHEBI:29108"/>
        <label>1</label>
    </ligand>
</feature>
<keyword evidence="3 17" id="KW-0575">Peroxidase</keyword>
<dbReference type="CDD" id="cd00693">
    <property type="entry name" value="secretory_peroxidase"/>
    <property type="match status" value="1"/>
</dbReference>
<dbReference type="FunFam" id="1.10.420.10:FF:000001">
    <property type="entry name" value="Peroxidase"/>
    <property type="match status" value="1"/>
</dbReference>
<dbReference type="GO" id="GO:0140825">
    <property type="term" value="F:lactoperoxidase activity"/>
    <property type="evidence" value="ECO:0007669"/>
    <property type="project" value="UniProtKB-EC"/>
</dbReference>
<feature type="disulfide bond" evidence="16">
    <location>
        <begin position="82"/>
        <end position="87"/>
    </location>
</feature>
<evidence type="ECO:0000256" key="11">
    <source>
        <dbReference type="ARBA" id="ARBA00023324"/>
    </source>
</evidence>
<keyword evidence="18" id="KW-0812">Transmembrane</keyword>
<sequence>HSQITVKRKNLVDVASYPLVASFAALVAVQLLAPPATAKLTTLYYQKTCPNVEKIVSDVVTTKQISTPTTAAGALRLFFHDCFVGGCDADDNVSVPGDGFDAIVRAKTALELQCPGVVSCADVLALATRELVLMLGGPFYRVRLGRKDALTSTAASIAGNLPGPNVTVDQLISLFARRHFTVQELVVLSGAHTVGFSHCSQFASRIFGYDGLARDAHDPALQKACANYVNNPTIAAFNDVMTPGKFDNMYYQNLLRGLGLLASDQALALDPRTKPFVHLYAANQTAFFNDFSRAMEKVSVLGVKAGRKGEVRRRCDVFNNLTT</sequence>
<feature type="domain" description="Plant heme peroxidase family profile" evidence="19">
    <location>
        <begin position="39"/>
        <end position="319"/>
    </location>
</feature>
<evidence type="ECO:0000259" key="19">
    <source>
        <dbReference type="PROSITE" id="PS50873"/>
    </source>
</evidence>
<evidence type="ECO:0000256" key="1">
    <source>
        <dbReference type="ARBA" id="ARBA00000189"/>
    </source>
</evidence>
<keyword evidence="18" id="KW-1133">Transmembrane helix</keyword>
<feature type="binding site" evidence="14">
    <location>
        <position position="239"/>
    </location>
    <ligand>
        <name>Ca(2+)</name>
        <dbReference type="ChEBI" id="CHEBI:29108"/>
        <label>2</label>
    </ligand>
</feature>
<dbReference type="GO" id="GO:0020037">
    <property type="term" value="F:heme binding"/>
    <property type="evidence" value="ECO:0007669"/>
    <property type="project" value="UniProtKB-UniRule"/>
</dbReference>
<dbReference type="GO" id="GO:0046872">
    <property type="term" value="F:metal ion binding"/>
    <property type="evidence" value="ECO:0007669"/>
    <property type="project" value="UniProtKB-UniRule"/>
</dbReference>
<dbReference type="PROSITE" id="PS00435">
    <property type="entry name" value="PEROXIDASE_1"/>
    <property type="match status" value="1"/>
</dbReference>
<feature type="binding site" evidence="14">
    <location>
        <position position="193"/>
    </location>
    <ligand>
        <name>Ca(2+)</name>
        <dbReference type="ChEBI" id="CHEBI:29108"/>
        <label>2</label>
    </ligand>
</feature>
<organism evidence="20 21">
    <name type="scientific">Musa troglodytarum</name>
    <name type="common">fe'i banana</name>
    <dbReference type="NCBI Taxonomy" id="320322"/>
    <lineage>
        <taxon>Eukaryota</taxon>
        <taxon>Viridiplantae</taxon>
        <taxon>Streptophyta</taxon>
        <taxon>Embryophyta</taxon>
        <taxon>Tracheophyta</taxon>
        <taxon>Spermatophyta</taxon>
        <taxon>Magnoliopsida</taxon>
        <taxon>Liliopsida</taxon>
        <taxon>Zingiberales</taxon>
        <taxon>Musaceae</taxon>
        <taxon>Musa</taxon>
    </lineage>
</organism>
<evidence type="ECO:0000313" key="21">
    <source>
        <dbReference type="Proteomes" id="UP001055439"/>
    </source>
</evidence>
<dbReference type="PROSITE" id="PS50873">
    <property type="entry name" value="PEROXIDASE_4"/>
    <property type="match status" value="1"/>
</dbReference>
<evidence type="ECO:0000256" key="7">
    <source>
        <dbReference type="ARBA" id="ARBA00023002"/>
    </source>
</evidence>
<keyword evidence="21" id="KW-1185">Reference proteome</keyword>
<dbReference type="InterPro" id="IPR010255">
    <property type="entry name" value="Haem_peroxidase_sf"/>
</dbReference>
<dbReference type="InterPro" id="IPR019794">
    <property type="entry name" value="Peroxidases_AS"/>
</dbReference>
<comment type="catalytic activity">
    <reaction evidence="1 17">
        <text>2 a phenolic donor + H2O2 = 2 a phenolic radical donor + 2 H2O</text>
        <dbReference type="Rhea" id="RHEA:56136"/>
        <dbReference type="ChEBI" id="CHEBI:15377"/>
        <dbReference type="ChEBI" id="CHEBI:16240"/>
        <dbReference type="ChEBI" id="CHEBI:139520"/>
        <dbReference type="ChEBI" id="CHEBI:139521"/>
        <dbReference type="EC" id="1.11.1.7"/>
    </reaction>
</comment>
<name>A0A9E7HQ71_9LILI</name>